<dbReference type="InterPro" id="IPR034922">
    <property type="entry name" value="REX1-like_exo"/>
</dbReference>
<evidence type="ECO:0000256" key="8">
    <source>
        <dbReference type="ARBA" id="ARBA00022839"/>
    </source>
</evidence>
<dbReference type="SUPFAM" id="SSF57850">
    <property type="entry name" value="RING/U-box"/>
    <property type="match status" value="1"/>
</dbReference>
<keyword evidence="8" id="KW-0269">Exonuclease</keyword>
<evidence type="ECO:0000256" key="11">
    <source>
        <dbReference type="SAM" id="MobiDB-lite"/>
    </source>
</evidence>
<dbReference type="InterPro" id="IPR036397">
    <property type="entry name" value="RNaseH_sf"/>
</dbReference>
<dbReference type="GO" id="GO:0003676">
    <property type="term" value="F:nucleic acid binding"/>
    <property type="evidence" value="ECO:0007669"/>
    <property type="project" value="InterPro"/>
</dbReference>
<dbReference type="Gene3D" id="3.30.40.10">
    <property type="entry name" value="Zinc/RING finger domain, C3HC4 (zinc finger)"/>
    <property type="match status" value="1"/>
</dbReference>
<dbReference type="GO" id="GO:0004527">
    <property type="term" value="F:exonuclease activity"/>
    <property type="evidence" value="ECO:0007669"/>
    <property type="project" value="UniProtKB-KW"/>
</dbReference>
<dbReference type="SMART" id="SM00479">
    <property type="entry name" value="EXOIII"/>
    <property type="match status" value="1"/>
</dbReference>
<accession>A0A8H7SFI0</accession>
<dbReference type="InterPro" id="IPR017907">
    <property type="entry name" value="Znf_RING_CS"/>
</dbReference>
<evidence type="ECO:0000313" key="14">
    <source>
        <dbReference type="Proteomes" id="UP000613177"/>
    </source>
</evidence>
<sequence>MKFTPIVDKHVVLHDVTKKTHVSFDEPMDIVDKKKKRSHPAHDEESSKPKKAKSSKKEKTDKKEKKEKKDKKNKKEKKSVEAVKSVEVPTTEKKAPITEKKAPVTEKKPVTESKDEKKSTVAKDEKKPAAVADPVKIRGPKFTPKKVKGKPYQAPKKLTDQEVKARVQAVRKKKLLKRQSKVKVNGEVVTKPLFQITPPQTVIPTKQLGEFVLYALSETTNLPWCSIINKAKIAKLVFVYAQGLNVNYFGGSKSPCVDLDQLQSEEWVGKASMPFLTKQSKYMIVNEISGRNGRFNSPVADILQCNMSNSKKERLTKEQAKRTELFKDNMREYYVLSLDDLRKADYPVPTFLDNSVVLPDGWKETHPALKEKKQGELKRIVGLDCEMVRTVSGSALAHGSKLLDEMVLPDEPIIDYLTKYSGITPEAMSNATCSLRRAQKHVRKLIDHNTILVGHGLENDLKALHIAHPYCVDTSLLYDHHRGPPYKPSLRFLARHYLKRHIQDRNEAHIGHDSAEDARATLDLFKLKLANKPNFGRFKRTELIMDRLLANRPPRDSAIIESSKNSYRAFGSSHGGDYFRVDTDEALVELTVEKIKEKDFLFTRYQTADEDRLRTLEDDDESLVPSVVPSAASEDADRAIRLQTMDTYIKTIYNELPENSFIIISGGVNNVPQYKELYDKHQRYQEMYGSKKLGSIEIPKDEQWTEENQKDLCKYAAEARMKKKKRLPTIVFDEYAKPPSYLKESIIYNQHLVRIDKLEKAYTRLLTSNKKSYWKSMDPFIQIWYHELDRVCQHSQNTLILLKAQLEELSHSLCAISSPLKNRDRQSLRRAQQFITTCLKEWDSRTTRTSSSIQLNSQSLIIGSSLISNQSLFSETTLLHENDSELQDSRFQLYYKDMEGRIQQELESNKNNPRLRQCISQVYRLEQDIYLYHHYITSQFSILWDLGSISLGSLPDLEEPSLYQVMKMKWEQKYNMQIKPLQTLEESFKTVLKSNTPNREDFTCAVCLCILHEPTTLAACHHTFCRSCIQHLYCAHCHRYRTKTINRISENLLVLVKPLPAVYCTCQSIDSVTGELTLKNQHEGACPLCRTAFKPQMCTADVPLEKFISLYFPKRRSELEDEVIEKPKKRSVNDLADGNRRRSQVSKGKFYSKMQRWSTKWVQGDLAEDVPPVPRGSSQRLQNDMLFLARRSWMF</sequence>
<dbReference type="InterPro" id="IPR013520">
    <property type="entry name" value="Ribonucl_H"/>
</dbReference>
<dbReference type="GO" id="GO:0008270">
    <property type="term" value="F:zinc ion binding"/>
    <property type="evidence" value="ECO:0007669"/>
    <property type="project" value="UniProtKB-KW"/>
</dbReference>
<dbReference type="GO" id="GO:0010629">
    <property type="term" value="P:negative regulation of gene expression"/>
    <property type="evidence" value="ECO:0007669"/>
    <property type="project" value="UniProtKB-ARBA"/>
</dbReference>
<feature type="compositionally biased region" description="Basic residues" evidence="11">
    <location>
        <begin position="65"/>
        <end position="77"/>
    </location>
</feature>
<dbReference type="PROSITE" id="PS00518">
    <property type="entry name" value="ZF_RING_1"/>
    <property type="match status" value="1"/>
</dbReference>
<dbReference type="EMBL" id="JAEPRE010000274">
    <property type="protein sequence ID" value="KAG2229439.1"/>
    <property type="molecule type" value="Genomic_DNA"/>
</dbReference>
<dbReference type="InterPro" id="IPR001841">
    <property type="entry name" value="Znf_RING"/>
</dbReference>
<feature type="domain" description="RING-type" evidence="12">
    <location>
        <begin position="1004"/>
        <end position="1041"/>
    </location>
</feature>
<feature type="compositionally biased region" description="Basic and acidic residues" evidence="11">
    <location>
        <begin position="55"/>
        <end position="64"/>
    </location>
</feature>
<dbReference type="InterPro" id="IPR047021">
    <property type="entry name" value="REXO1/3/4-like"/>
</dbReference>
<evidence type="ECO:0000256" key="2">
    <source>
        <dbReference type="ARBA" id="ARBA00006357"/>
    </source>
</evidence>
<evidence type="ECO:0000256" key="1">
    <source>
        <dbReference type="ARBA" id="ARBA00004123"/>
    </source>
</evidence>
<keyword evidence="7" id="KW-0862">Zinc</keyword>
<dbReference type="PANTHER" id="PTHR12801">
    <property type="entry name" value="RNA EXONUCLEASE REXO1 / RECO3 FAMILY MEMBER-RELATED"/>
    <property type="match status" value="1"/>
</dbReference>
<feature type="compositionally biased region" description="Basic and acidic residues" evidence="11">
    <location>
        <begin position="90"/>
        <end position="128"/>
    </location>
</feature>
<dbReference type="Gene3D" id="3.30.420.10">
    <property type="entry name" value="Ribonuclease H-like superfamily/Ribonuclease H"/>
    <property type="match status" value="1"/>
</dbReference>
<gene>
    <name evidence="13" type="ORF">INT48_007041</name>
</gene>
<keyword evidence="6" id="KW-0378">Hydrolase</keyword>
<protein>
    <recommendedName>
        <fullName evidence="12">RING-type domain-containing protein</fullName>
    </recommendedName>
</protein>
<evidence type="ECO:0000256" key="10">
    <source>
        <dbReference type="PROSITE-ProRule" id="PRU00175"/>
    </source>
</evidence>
<evidence type="ECO:0000256" key="7">
    <source>
        <dbReference type="ARBA" id="ARBA00022833"/>
    </source>
</evidence>
<keyword evidence="5 10" id="KW-0863">Zinc-finger</keyword>
<organism evidence="13 14">
    <name type="scientific">Thamnidium elegans</name>
    <dbReference type="NCBI Taxonomy" id="101142"/>
    <lineage>
        <taxon>Eukaryota</taxon>
        <taxon>Fungi</taxon>
        <taxon>Fungi incertae sedis</taxon>
        <taxon>Mucoromycota</taxon>
        <taxon>Mucoromycotina</taxon>
        <taxon>Mucoromycetes</taxon>
        <taxon>Mucorales</taxon>
        <taxon>Mucorineae</taxon>
        <taxon>Mucoraceae</taxon>
        <taxon>Thamnidium</taxon>
    </lineage>
</organism>
<feature type="region of interest" description="Disordered" evidence="11">
    <location>
        <begin position="19"/>
        <end position="130"/>
    </location>
</feature>
<comment type="subcellular location">
    <subcellularLocation>
        <location evidence="1">Nucleus</location>
    </subcellularLocation>
</comment>
<name>A0A8H7SFI0_9FUNG</name>
<evidence type="ECO:0000313" key="13">
    <source>
        <dbReference type="EMBL" id="KAG2229439.1"/>
    </source>
</evidence>
<evidence type="ECO:0000256" key="4">
    <source>
        <dbReference type="ARBA" id="ARBA00022723"/>
    </source>
</evidence>
<dbReference type="Proteomes" id="UP000613177">
    <property type="component" value="Unassembled WGS sequence"/>
</dbReference>
<comment type="similarity">
    <text evidence="2">Belongs to the REXO1/REXO3 family.</text>
</comment>
<keyword evidence="4" id="KW-0479">Metal-binding</keyword>
<dbReference type="CDD" id="cd06145">
    <property type="entry name" value="REX1_like"/>
    <property type="match status" value="1"/>
</dbReference>
<dbReference type="InterPro" id="IPR012337">
    <property type="entry name" value="RNaseH-like_sf"/>
</dbReference>
<comment type="caution">
    <text evidence="13">The sequence shown here is derived from an EMBL/GenBank/DDBJ whole genome shotgun (WGS) entry which is preliminary data.</text>
</comment>
<dbReference type="Pfam" id="PF00929">
    <property type="entry name" value="RNase_T"/>
    <property type="match status" value="1"/>
</dbReference>
<dbReference type="InterPro" id="IPR013083">
    <property type="entry name" value="Znf_RING/FYVE/PHD"/>
</dbReference>
<dbReference type="PANTHER" id="PTHR12801:SF115">
    <property type="entry name" value="FI18136P1-RELATED"/>
    <property type="match status" value="1"/>
</dbReference>
<proteinExistence type="inferred from homology"/>
<keyword evidence="3" id="KW-0540">Nuclease</keyword>
<evidence type="ECO:0000259" key="12">
    <source>
        <dbReference type="PROSITE" id="PS50089"/>
    </source>
</evidence>
<evidence type="ECO:0000256" key="6">
    <source>
        <dbReference type="ARBA" id="ARBA00022801"/>
    </source>
</evidence>
<dbReference type="FunFam" id="3.30.420.10:FF:000031">
    <property type="entry name" value="RNA exonuclease 1"/>
    <property type="match status" value="1"/>
</dbReference>
<keyword evidence="14" id="KW-1185">Reference proteome</keyword>
<reference evidence="13" key="1">
    <citation type="submission" date="2021-01" db="EMBL/GenBank/DDBJ databases">
        <title>Metabolic potential, ecology and presence of endohyphal bacteria is reflected in genomic diversity of Mucoromycotina.</title>
        <authorList>
            <person name="Muszewska A."/>
            <person name="Okrasinska A."/>
            <person name="Steczkiewicz K."/>
            <person name="Drgas O."/>
            <person name="Orlowska M."/>
            <person name="Perlinska-Lenart U."/>
            <person name="Aleksandrzak-Piekarczyk T."/>
            <person name="Szatraj K."/>
            <person name="Zielenkiewicz U."/>
            <person name="Pilsyk S."/>
            <person name="Malc E."/>
            <person name="Mieczkowski P."/>
            <person name="Kruszewska J.S."/>
            <person name="Biernat P."/>
            <person name="Pawlowska J."/>
        </authorList>
    </citation>
    <scope>NUCLEOTIDE SEQUENCE</scope>
    <source>
        <strain evidence="13">WA0000018081</strain>
    </source>
</reference>
<keyword evidence="9" id="KW-0539">Nucleus</keyword>
<evidence type="ECO:0000256" key="9">
    <source>
        <dbReference type="ARBA" id="ARBA00023242"/>
    </source>
</evidence>
<dbReference type="GO" id="GO:0005634">
    <property type="term" value="C:nucleus"/>
    <property type="evidence" value="ECO:0007669"/>
    <property type="project" value="UniProtKB-SubCell"/>
</dbReference>
<dbReference type="SUPFAM" id="SSF53098">
    <property type="entry name" value="Ribonuclease H-like"/>
    <property type="match status" value="1"/>
</dbReference>
<evidence type="ECO:0000256" key="5">
    <source>
        <dbReference type="ARBA" id="ARBA00022771"/>
    </source>
</evidence>
<dbReference type="PROSITE" id="PS50089">
    <property type="entry name" value="ZF_RING_2"/>
    <property type="match status" value="1"/>
</dbReference>
<evidence type="ECO:0000256" key="3">
    <source>
        <dbReference type="ARBA" id="ARBA00022722"/>
    </source>
</evidence>
<dbReference type="AlphaFoldDB" id="A0A8H7SFI0"/>